<dbReference type="Gene3D" id="3.40.50.850">
    <property type="entry name" value="Isochorismatase-like"/>
    <property type="match status" value="1"/>
</dbReference>
<evidence type="ECO:0000313" key="4">
    <source>
        <dbReference type="EMBL" id="SCZ81042.1"/>
    </source>
</evidence>
<evidence type="ECO:0000256" key="2">
    <source>
        <dbReference type="ARBA" id="ARBA00022801"/>
    </source>
</evidence>
<dbReference type="GO" id="GO:0016787">
    <property type="term" value="F:hydrolase activity"/>
    <property type="evidence" value="ECO:0007669"/>
    <property type="project" value="UniProtKB-KW"/>
</dbReference>
<name>A0A1G5S3Q4_PSEXY</name>
<proteinExistence type="inferred from homology"/>
<dbReference type="AlphaFoldDB" id="A0A1G5S3Q4"/>
<organism evidence="4 5">
    <name type="scientific">Pseudobutyrivibrio xylanivorans</name>
    <dbReference type="NCBI Taxonomy" id="185007"/>
    <lineage>
        <taxon>Bacteria</taxon>
        <taxon>Bacillati</taxon>
        <taxon>Bacillota</taxon>
        <taxon>Clostridia</taxon>
        <taxon>Lachnospirales</taxon>
        <taxon>Lachnospiraceae</taxon>
        <taxon>Pseudobutyrivibrio</taxon>
    </lineage>
</organism>
<dbReference type="Pfam" id="PF00857">
    <property type="entry name" value="Isochorismatase"/>
    <property type="match status" value="1"/>
</dbReference>
<dbReference type="SUPFAM" id="SSF52499">
    <property type="entry name" value="Isochorismatase-like hydrolases"/>
    <property type="match status" value="1"/>
</dbReference>
<dbReference type="PANTHER" id="PTHR43540">
    <property type="entry name" value="PEROXYUREIDOACRYLATE/UREIDOACRYLATE AMIDOHYDROLASE-RELATED"/>
    <property type="match status" value="1"/>
</dbReference>
<gene>
    <name evidence="4" type="ORF">SAMN02910350_02606</name>
</gene>
<dbReference type="InterPro" id="IPR050272">
    <property type="entry name" value="Isochorismatase-like_hydrls"/>
</dbReference>
<protein>
    <submittedName>
        <fullName evidence="4">Nicotinamidase-related amidase</fullName>
    </submittedName>
</protein>
<dbReference type="InterPro" id="IPR000868">
    <property type="entry name" value="Isochorismatase-like_dom"/>
</dbReference>
<accession>A0A1G5S3Q4</accession>
<evidence type="ECO:0000259" key="3">
    <source>
        <dbReference type="Pfam" id="PF00857"/>
    </source>
</evidence>
<reference evidence="4 5" key="1">
    <citation type="submission" date="2016-10" db="EMBL/GenBank/DDBJ databases">
        <authorList>
            <person name="de Groot N.N."/>
        </authorList>
    </citation>
    <scope>NUCLEOTIDE SEQUENCE [LARGE SCALE GENOMIC DNA]</scope>
    <source>
        <strain evidence="4 5">DSM 10317</strain>
    </source>
</reference>
<dbReference type="CDD" id="cd01014">
    <property type="entry name" value="nicotinamidase_related"/>
    <property type="match status" value="1"/>
</dbReference>
<dbReference type="RefSeq" id="WP_090163922.1">
    <property type="nucleotide sequence ID" value="NZ_FMWK01000018.1"/>
</dbReference>
<feature type="domain" description="Isochorismatase-like" evidence="3">
    <location>
        <begin position="3"/>
        <end position="142"/>
    </location>
</feature>
<dbReference type="PANTHER" id="PTHR43540:SF14">
    <property type="entry name" value="ISOCHORISMATASE"/>
    <property type="match status" value="1"/>
</dbReference>
<comment type="similarity">
    <text evidence="1">Belongs to the isochorismatase family.</text>
</comment>
<dbReference type="InterPro" id="IPR036380">
    <property type="entry name" value="Isochorismatase-like_sf"/>
</dbReference>
<keyword evidence="2" id="KW-0378">Hydrolase</keyword>
<sequence>MTLLVIDTQKGITDDRLYKFEKFKANVKKLISLARANGVEVVFVQHDDGPGTGFSVGDVDYEIYDEFAPEASERIFAKAVNSALHPSTDLYDYLKEKKEDSLMIVGLMTNFCIDATIKTAFDLGFEIYVPEYANSTSDNEYMDKETCYNYHNKFLWPDRFANCISMDEARELLRG</sequence>
<evidence type="ECO:0000313" key="5">
    <source>
        <dbReference type="Proteomes" id="UP000199428"/>
    </source>
</evidence>
<evidence type="ECO:0000256" key="1">
    <source>
        <dbReference type="ARBA" id="ARBA00006336"/>
    </source>
</evidence>
<dbReference type="Proteomes" id="UP000199428">
    <property type="component" value="Unassembled WGS sequence"/>
</dbReference>
<dbReference type="EMBL" id="FMWK01000018">
    <property type="protein sequence ID" value="SCZ81042.1"/>
    <property type="molecule type" value="Genomic_DNA"/>
</dbReference>